<comment type="caution">
    <text evidence="1">The sequence shown here is derived from an EMBL/GenBank/DDBJ whole genome shotgun (WGS) entry which is preliminary data.</text>
</comment>
<dbReference type="AlphaFoldDB" id="A0A444US67"/>
<keyword evidence="2" id="KW-1185">Reference proteome</keyword>
<sequence>MAETLLEAVEKLQSRLSENQEPKRPVVLPHTARVLHHTARGITSYSVVGTVRRSAGYDGAAERSSSPDRSVVSHSPGVFEILLHCIRWKTDPSVLSE</sequence>
<accession>A0A444US67</accession>
<evidence type="ECO:0000313" key="1">
    <source>
        <dbReference type="EMBL" id="RXM91015.1"/>
    </source>
</evidence>
<name>A0A444US67_ACIRT</name>
<protein>
    <submittedName>
        <fullName evidence="1">Uncharacterized protein</fullName>
    </submittedName>
</protein>
<dbReference type="EMBL" id="SCEB01010950">
    <property type="protein sequence ID" value="RXM91015.1"/>
    <property type="molecule type" value="Genomic_DNA"/>
</dbReference>
<organism evidence="1 2">
    <name type="scientific">Acipenser ruthenus</name>
    <name type="common">Sterlet sturgeon</name>
    <dbReference type="NCBI Taxonomy" id="7906"/>
    <lineage>
        <taxon>Eukaryota</taxon>
        <taxon>Metazoa</taxon>
        <taxon>Chordata</taxon>
        <taxon>Craniata</taxon>
        <taxon>Vertebrata</taxon>
        <taxon>Euteleostomi</taxon>
        <taxon>Actinopterygii</taxon>
        <taxon>Chondrostei</taxon>
        <taxon>Acipenseriformes</taxon>
        <taxon>Acipenseridae</taxon>
        <taxon>Acipenser</taxon>
    </lineage>
</organism>
<evidence type="ECO:0000313" key="2">
    <source>
        <dbReference type="Proteomes" id="UP000289886"/>
    </source>
</evidence>
<reference evidence="1 2" key="1">
    <citation type="submission" date="2019-01" db="EMBL/GenBank/DDBJ databases">
        <title>Draft Genome and Complete Hox-Cluster Characterization of the Sterlet Sturgeon (Acipenser ruthenus).</title>
        <authorList>
            <person name="Wei Q."/>
        </authorList>
    </citation>
    <scope>NUCLEOTIDE SEQUENCE [LARGE SCALE GENOMIC DNA]</scope>
    <source>
        <strain evidence="1">WHYD16114868_AA</strain>
        <tissue evidence="1">Blood</tissue>
    </source>
</reference>
<dbReference type="Proteomes" id="UP000289886">
    <property type="component" value="Unassembled WGS sequence"/>
</dbReference>
<gene>
    <name evidence="1" type="ORF">EOD39_21616</name>
</gene>
<proteinExistence type="predicted"/>